<dbReference type="STRING" id="86166.TAGGR_11131"/>
<evidence type="ECO:0000256" key="1">
    <source>
        <dbReference type="ARBA" id="ARBA00001947"/>
    </source>
</evidence>
<dbReference type="GO" id="GO:0006284">
    <property type="term" value="P:base-excision repair"/>
    <property type="evidence" value="ECO:0007669"/>
    <property type="project" value="TreeGrafter"/>
</dbReference>
<dbReference type="NCBIfam" id="TIGR00587">
    <property type="entry name" value="nfo"/>
    <property type="match status" value="1"/>
</dbReference>
<dbReference type="GO" id="GO:0003677">
    <property type="term" value="F:DNA binding"/>
    <property type="evidence" value="ECO:0007669"/>
    <property type="project" value="InterPro"/>
</dbReference>
<dbReference type="GO" id="GO:0008081">
    <property type="term" value="F:phosphoric diester hydrolase activity"/>
    <property type="evidence" value="ECO:0007669"/>
    <property type="project" value="TreeGrafter"/>
</dbReference>
<dbReference type="InterPro" id="IPR001719">
    <property type="entry name" value="AP_endonuc_2"/>
</dbReference>
<accession>A0A0U9IA19</accession>
<keyword evidence="12" id="KW-1185">Reference proteome</keyword>
<evidence type="ECO:0000259" key="10">
    <source>
        <dbReference type="Pfam" id="PF01261"/>
    </source>
</evidence>
<evidence type="ECO:0000256" key="5">
    <source>
        <dbReference type="ARBA" id="ARBA00022759"/>
    </source>
</evidence>
<dbReference type="AlphaFoldDB" id="A0A0U9IA19"/>
<dbReference type="RefSeq" id="WP_059176340.1">
    <property type="nucleotide sequence ID" value="NZ_BCNO01000001.1"/>
</dbReference>
<dbReference type="Proteomes" id="UP000054976">
    <property type="component" value="Unassembled WGS sequence"/>
</dbReference>
<sequence length="280" mass="31564">MRPLGVHTSIKNTLINSIEEAVQLQCTTFQIFLHSPRIWEIPEYEEQVIDEFKRLRKLHGLNPLVIHASYLINLISSKPKTIASSRYLLKREVLMADALGADYYVIHLKDNKDMDKDEIYAKTKEGFSKIGKLEKCKILIENTAKSKITSQIPDLIETLQKIESENIGGICIDTCHLFAAGYDISGEDGISKFIEEVFQSGSFGLIKLIHLNDSKAPAGSGIDRHEHIGKGHIGISGFERFLKIKELSNVPLILETPKKSPEDDLKNLNAVREILRKLES</sequence>
<keyword evidence="6" id="KW-0227">DNA damage</keyword>
<dbReference type="PROSITE" id="PS51432">
    <property type="entry name" value="AP_NUCLEASE_F2_4"/>
    <property type="match status" value="1"/>
</dbReference>
<dbReference type="GO" id="GO:0008270">
    <property type="term" value="F:zinc ion binding"/>
    <property type="evidence" value="ECO:0007669"/>
    <property type="project" value="InterPro"/>
</dbReference>
<dbReference type="FunFam" id="3.20.20.150:FF:000001">
    <property type="entry name" value="Probable endonuclease 4"/>
    <property type="match status" value="1"/>
</dbReference>
<dbReference type="InterPro" id="IPR036237">
    <property type="entry name" value="Xyl_isomerase-like_sf"/>
</dbReference>
<comment type="cofactor">
    <cofactor evidence="1">
        <name>Zn(2+)</name>
        <dbReference type="ChEBI" id="CHEBI:29105"/>
    </cofactor>
</comment>
<organism evidence="11 12">
    <name type="scientific">Thermodesulfovibrio aggregans</name>
    <dbReference type="NCBI Taxonomy" id="86166"/>
    <lineage>
        <taxon>Bacteria</taxon>
        <taxon>Pseudomonadati</taxon>
        <taxon>Nitrospirota</taxon>
        <taxon>Thermodesulfovibrionia</taxon>
        <taxon>Thermodesulfovibrionales</taxon>
        <taxon>Thermodesulfovibrionaceae</taxon>
        <taxon>Thermodesulfovibrio</taxon>
    </lineage>
</organism>
<comment type="caution">
    <text evidence="11">The sequence shown here is derived from an EMBL/GenBank/DDBJ whole genome shotgun (WGS) entry which is preliminary data.</text>
</comment>
<dbReference type="SUPFAM" id="SSF51658">
    <property type="entry name" value="Xylose isomerase-like"/>
    <property type="match status" value="1"/>
</dbReference>
<dbReference type="PROSITE" id="PS00731">
    <property type="entry name" value="AP_NUCLEASE_F2_3"/>
    <property type="match status" value="1"/>
</dbReference>
<proteinExistence type="inferred from homology"/>
<evidence type="ECO:0000256" key="6">
    <source>
        <dbReference type="ARBA" id="ARBA00022763"/>
    </source>
</evidence>
<dbReference type="InterPro" id="IPR018246">
    <property type="entry name" value="AP_endonuc_F2_Zn_BS"/>
</dbReference>
<evidence type="ECO:0000313" key="11">
    <source>
        <dbReference type="EMBL" id="GAQ94934.1"/>
    </source>
</evidence>
<dbReference type="OrthoDB" id="9805666at2"/>
<keyword evidence="5" id="KW-0255">Endonuclease</keyword>
<keyword evidence="7" id="KW-0378">Hydrolase</keyword>
<dbReference type="GO" id="GO:0003906">
    <property type="term" value="F:DNA-(apurinic or apyrimidinic site) endonuclease activity"/>
    <property type="evidence" value="ECO:0007669"/>
    <property type="project" value="TreeGrafter"/>
</dbReference>
<comment type="similarity">
    <text evidence="2">Belongs to the AP endonuclease 2 family.</text>
</comment>
<dbReference type="EMBL" id="BCNO01000001">
    <property type="protein sequence ID" value="GAQ94934.1"/>
    <property type="molecule type" value="Genomic_DNA"/>
</dbReference>
<evidence type="ECO:0000256" key="7">
    <source>
        <dbReference type="ARBA" id="ARBA00022801"/>
    </source>
</evidence>
<dbReference type="PANTHER" id="PTHR21445:SF0">
    <property type="entry name" value="APURINIC-APYRIMIDINIC ENDONUCLEASE"/>
    <property type="match status" value="1"/>
</dbReference>
<dbReference type="PANTHER" id="PTHR21445">
    <property type="entry name" value="ENDONUCLEASE IV ENDODEOXYRIBONUCLEASE IV"/>
    <property type="match status" value="1"/>
</dbReference>
<evidence type="ECO:0000256" key="3">
    <source>
        <dbReference type="ARBA" id="ARBA00022722"/>
    </source>
</evidence>
<keyword evidence="9" id="KW-0234">DNA repair</keyword>
<gene>
    <name evidence="11" type="ORF">TAGGR_11131</name>
</gene>
<dbReference type="SMART" id="SM00518">
    <property type="entry name" value="AP2Ec"/>
    <property type="match status" value="1"/>
</dbReference>
<keyword evidence="3" id="KW-0540">Nuclease</keyword>
<reference evidence="12" key="1">
    <citation type="submission" date="2016-01" db="EMBL/GenBank/DDBJ databases">
        <title>Draft genome sequence of Thermodesulfovibrio aggregans strain TGE-P1.</title>
        <authorList>
            <person name="Sekiguchi Y."/>
            <person name="Ohashi A."/>
            <person name="Matsuura N."/>
            <person name="Tourlousse M.D."/>
        </authorList>
    </citation>
    <scope>NUCLEOTIDE SEQUENCE [LARGE SCALE GENOMIC DNA]</scope>
    <source>
        <strain evidence="12">TGE-P1</strain>
    </source>
</reference>
<dbReference type="InterPro" id="IPR013022">
    <property type="entry name" value="Xyl_isomerase-like_TIM-brl"/>
</dbReference>
<dbReference type="Gene3D" id="3.20.20.150">
    <property type="entry name" value="Divalent-metal-dependent TIM barrel enzymes"/>
    <property type="match status" value="1"/>
</dbReference>
<protein>
    <submittedName>
        <fullName evidence="11">Deoxyribonuclease-4</fullName>
    </submittedName>
</protein>
<dbReference type="Pfam" id="PF01261">
    <property type="entry name" value="AP_endonuc_2"/>
    <property type="match status" value="1"/>
</dbReference>
<dbReference type="CDD" id="cd00019">
    <property type="entry name" value="AP2Ec"/>
    <property type="match status" value="1"/>
</dbReference>
<dbReference type="PROSITE" id="PS00730">
    <property type="entry name" value="AP_NUCLEASE_F2_2"/>
    <property type="match status" value="1"/>
</dbReference>
<feature type="domain" description="Xylose isomerase-like TIM barrel" evidence="10">
    <location>
        <begin position="19"/>
        <end position="266"/>
    </location>
</feature>
<evidence type="ECO:0000256" key="9">
    <source>
        <dbReference type="ARBA" id="ARBA00023204"/>
    </source>
</evidence>
<name>A0A0U9IA19_9BACT</name>
<evidence type="ECO:0000256" key="2">
    <source>
        <dbReference type="ARBA" id="ARBA00005340"/>
    </source>
</evidence>
<evidence type="ECO:0000256" key="4">
    <source>
        <dbReference type="ARBA" id="ARBA00022723"/>
    </source>
</evidence>
<keyword evidence="4" id="KW-0479">Metal-binding</keyword>
<evidence type="ECO:0000313" key="12">
    <source>
        <dbReference type="Proteomes" id="UP000054976"/>
    </source>
</evidence>
<evidence type="ECO:0000256" key="8">
    <source>
        <dbReference type="ARBA" id="ARBA00022833"/>
    </source>
</evidence>
<keyword evidence="8" id="KW-0862">Zinc</keyword>